<reference evidence="2" key="1">
    <citation type="submission" date="2020-04" db="EMBL/GenBank/DDBJ databases">
        <authorList>
            <person name="Neveu A P."/>
        </authorList>
    </citation>
    <scope>NUCLEOTIDE SEQUENCE</scope>
    <source>
        <tissue evidence="2">Whole embryo</tissue>
    </source>
</reference>
<feature type="transmembrane region" description="Helical" evidence="1">
    <location>
        <begin position="12"/>
        <end position="38"/>
    </location>
</feature>
<name>A0A6F9DIR0_9ASCI</name>
<keyword evidence="1" id="KW-0812">Transmembrane</keyword>
<feature type="transmembrane region" description="Helical" evidence="1">
    <location>
        <begin position="185"/>
        <end position="203"/>
    </location>
</feature>
<feature type="transmembrane region" description="Helical" evidence="1">
    <location>
        <begin position="223"/>
        <end position="243"/>
    </location>
</feature>
<feature type="transmembrane region" description="Helical" evidence="1">
    <location>
        <begin position="58"/>
        <end position="80"/>
    </location>
</feature>
<proteinExistence type="evidence at transcript level"/>
<feature type="transmembrane region" description="Helical" evidence="1">
    <location>
        <begin position="135"/>
        <end position="152"/>
    </location>
</feature>
<keyword evidence="1" id="KW-0472">Membrane</keyword>
<dbReference type="AlphaFoldDB" id="A0A6F9DIR0"/>
<gene>
    <name evidence="2" type="primary">LOC101242461</name>
</gene>
<dbReference type="EMBL" id="LR787229">
    <property type="protein sequence ID" value="CAB3263091.1"/>
    <property type="molecule type" value="mRNA"/>
</dbReference>
<evidence type="ECO:0000313" key="2">
    <source>
        <dbReference type="EMBL" id="CAB3263091.1"/>
    </source>
</evidence>
<evidence type="ECO:0000256" key="1">
    <source>
        <dbReference type="SAM" id="Phobius"/>
    </source>
</evidence>
<accession>A0A6F9DIR0</accession>
<organism evidence="2">
    <name type="scientific">Phallusia mammillata</name>
    <dbReference type="NCBI Taxonomy" id="59560"/>
    <lineage>
        <taxon>Eukaryota</taxon>
        <taxon>Metazoa</taxon>
        <taxon>Chordata</taxon>
        <taxon>Tunicata</taxon>
        <taxon>Ascidiacea</taxon>
        <taxon>Phlebobranchia</taxon>
        <taxon>Ascidiidae</taxon>
        <taxon>Phallusia</taxon>
    </lineage>
</organism>
<sequence length="479" mass="54768">MQQLYSRALAILMHVLIITMQVLAMPIGIQIGKIFWCVPSSNSMDVANTVVCWQGEHIAYILIGLLVAIAVFILYPIWLIRSIRFEVISSNARKHEGYLQLKHCEYVFDLDTSWIDRQFLSFGSFRRFWIYHKPINHIFKLIVLCFYAGLFNDRLVQASLIFASLLIMLVMCMIRIPFRVTSFNIPLLWSWLCLCCNSVIGAMQNIPEIQSAFLLPSYIEGELILINVSWLVGMALFVVYFVLRLKGIICANVPLWPSMLHHGMDGLNKNTRRYMVAAINGKSAVKQALNCPALLAPVHLLAHHIQVVNALACESEYIDDPLHSTLRDALDDLIDLHSKLVPQSIFTESLKMNVQSTVTDLMEVLPAFTKRLRQRQFDMILVPPVRRRLLLKMFAISCFMRGRQQQPAHEPGVRKLWTAPDSRHLIYDEGFHEDTEEESIIDVDNIEIIEADERMTVSHHSFGTFNFPAEVPGPSTTDV</sequence>
<feature type="transmembrane region" description="Helical" evidence="1">
    <location>
        <begin position="158"/>
        <end position="178"/>
    </location>
</feature>
<keyword evidence="1" id="KW-1133">Transmembrane helix</keyword>
<protein>
    <submittedName>
        <fullName evidence="2">Uncharacterized protein LOC101242461</fullName>
    </submittedName>
</protein>